<dbReference type="Gramene" id="AET2Gv20974700.24">
    <property type="protein sequence ID" value="AET2Gv20974700.24"/>
    <property type="gene ID" value="AET2Gv20974700"/>
</dbReference>
<keyword evidence="2" id="KW-1185">Reference proteome</keyword>
<reference evidence="2" key="1">
    <citation type="journal article" date="2014" name="Science">
        <title>Ancient hybridizations among the ancestral genomes of bread wheat.</title>
        <authorList>
            <consortium name="International Wheat Genome Sequencing Consortium,"/>
            <person name="Marcussen T."/>
            <person name="Sandve S.R."/>
            <person name="Heier L."/>
            <person name="Spannagl M."/>
            <person name="Pfeifer M."/>
            <person name="Jakobsen K.S."/>
            <person name="Wulff B.B."/>
            <person name="Steuernagel B."/>
            <person name="Mayer K.F."/>
            <person name="Olsen O.A."/>
        </authorList>
    </citation>
    <scope>NUCLEOTIDE SEQUENCE [LARGE SCALE GENOMIC DNA]</scope>
    <source>
        <strain evidence="2">cv. AL8/78</strain>
    </source>
</reference>
<protein>
    <submittedName>
        <fullName evidence="1">Uncharacterized protein</fullName>
    </submittedName>
</protein>
<organism evidence="1 2">
    <name type="scientific">Aegilops tauschii subsp. strangulata</name>
    <name type="common">Goatgrass</name>
    <dbReference type="NCBI Taxonomy" id="200361"/>
    <lineage>
        <taxon>Eukaryota</taxon>
        <taxon>Viridiplantae</taxon>
        <taxon>Streptophyta</taxon>
        <taxon>Embryophyta</taxon>
        <taxon>Tracheophyta</taxon>
        <taxon>Spermatophyta</taxon>
        <taxon>Magnoliopsida</taxon>
        <taxon>Liliopsida</taxon>
        <taxon>Poales</taxon>
        <taxon>Poaceae</taxon>
        <taxon>BOP clade</taxon>
        <taxon>Pooideae</taxon>
        <taxon>Triticodae</taxon>
        <taxon>Triticeae</taxon>
        <taxon>Triticinae</taxon>
        <taxon>Aegilops</taxon>
    </lineage>
</organism>
<reference evidence="1" key="3">
    <citation type="journal article" date="2017" name="Nature">
        <title>Genome sequence of the progenitor of the wheat D genome Aegilops tauschii.</title>
        <authorList>
            <person name="Luo M.C."/>
            <person name="Gu Y.Q."/>
            <person name="Puiu D."/>
            <person name="Wang H."/>
            <person name="Twardziok S.O."/>
            <person name="Deal K.R."/>
            <person name="Huo N."/>
            <person name="Zhu T."/>
            <person name="Wang L."/>
            <person name="Wang Y."/>
            <person name="McGuire P.E."/>
            <person name="Liu S."/>
            <person name="Long H."/>
            <person name="Ramasamy R.K."/>
            <person name="Rodriguez J.C."/>
            <person name="Van S.L."/>
            <person name="Yuan L."/>
            <person name="Wang Z."/>
            <person name="Xia Z."/>
            <person name="Xiao L."/>
            <person name="Anderson O.D."/>
            <person name="Ouyang S."/>
            <person name="Liang Y."/>
            <person name="Zimin A.V."/>
            <person name="Pertea G."/>
            <person name="Qi P."/>
            <person name="Bennetzen J.L."/>
            <person name="Dai X."/>
            <person name="Dawson M.W."/>
            <person name="Muller H.G."/>
            <person name="Kugler K."/>
            <person name="Rivarola-Duarte L."/>
            <person name="Spannagl M."/>
            <person name="Mayer K.F.X."/>
            <person name="Lu F.H."/>
            <person name="Bevan M.W."/>
            <person name="Leroy P."/>
            <person name="Li P."/>
            <person name="You F.M."/>
            <person name="Sun Q."/>
            <person name="Liu Z."/>
            <person name="Lyons E."/>
            <person name="Wicker T."/>
            <person name="Salzberg S.L."/>
            <person name="Devos K.M."/>
            <person name="Dvorak J."/>
        </authorList>
    </citation>
    <scope>NUCLEOTIDE SEQUENCE [LARGE SCALE GENOMIC DNA]</scope>
    <source>
        <strain evidence="1">cv. AL8/78</strain>
    </source>
</reference>
<reference evidence="1" key="4">
    <citation type="submission" date="2019-03" db="UniProtKB">
        <authorList>
            <consortium name="EnsemblPlants"/>
        </authorList>
    </citation>
    <scope>IDENTIFICATION</scope>
</reference>
<reference evidence="1" key="5">
    <citation type="journal article" date="2021" name="G3 (Bethesda)">
        <title>Aegilops tauschii genome assembly Aet v5.0 features greater sequence contiguity and improved annotation.</title>
        <authorList>
            <person name="Wang L."/>
            <person name="Zhu T."/>
            <person name="Rodriguez J.C."/>
            <person name="Deal K.R."/>
            <person name="Dubcovsky J."/>
            <person name="McGuire P.E."/>
            <person name="Lux T."/>
            <person name="Spannagl M."/>
            <person name="Mayer K.F.X."/>
            <person name="Baldrich P."/>
            <person name="Meyers B.C."/>
            <person name="Huo N."/>
            <person name="Gu Y.Q."/>
            <person name="Zhou H."/>
            <person name="Devos K.M."/>
            <person name="Bennetzen J.L."/>
            <person name="Unver T."/>
            <person name="Budak H."/>
            <person name="Gulick P.J."/>
            <person name="Galiba G."/>
            <person name="Kalapos B."/>
            <person name="Nelson D.R."/>
            <person name="Li P."/>
            <person name="You F.M."/>
            <person name="Luo M.C."/>
            <person name="Dvorak J."/>
        </authorList>
    </citation>
    <scope>NUCLEOTIDE SEQUENCE [LARGE SCALE GENOMIC DNA]</scope>
    <source>
        <strain evidence="1">cv. AL8/78</strain>
    </source>
</reference>
<evidence type="ECO:0000313" key="1">
    <source>
        <dbReference type="EnsemblPlants" id="AET2Gv20974700.24"/>
    </source>
</evidence>
<dbReference type="AlphaFoldDB" id="A0A453CVC7"/>
<dbReference type="Proteomes" id="UP000015105">
    <property type="component" value="Chromosome 2D"/>
</dbReference>
<sequence length="38" mass="4468">MRLYFGCNFFSEVLLTFSESQKFHLHPAAPLPTYLFTN</sequence>
<name>A0A453CVC7_AEGTS</name>
<reference evidence="2" key="2">
    <citation type="journal article" date="2017" name="Nat. Plants">
        <title>The Aegilops tauschii genome reveals multiple impacts of transposons.</title>
        <authorList>
            <person name="Zhao G."/>
            <person name="Zou C."/>
            <person name="Li K."/>
            <person name="Wang K."/>
            <person name="Li T."/>
            <person name="Gao L."/>
            <person name="Zhang X."/>
            <person name="Wang H."/>
            <person name="Yang Z."/>
            <person name="Liu X."/>
            <person name="Jiang W."/>
            <person name="Mao L."/>
            <person name="Kong X."/>
            <person name="Jiao Y."/>
            <person name="Jia J."/>
        </authorList>
    </citation>
    <scope>NUCLEOTIDE SEQUENCE [LARGE SCALE GENOMIC DNA]</scope>
    <source>
        <strain evidence="2">cv. AL8/78</strain>
    </source>
</reference>
<evidence type="ECO:0000313" key="2">
    <source>
        <dbReference type="Proteomes" id="UP000015105"/>
    </source>
</evidence>
<dbReference type="EnsemblPlants" id="AET2Gv20974700.24">
    <property type="protein sequence ID" value="AET2Gv20974700.24"/>
    <property type="gene ID" value="AET2Gv20974700"/>
</dbReference>
<proteinExistence type="predicted"/>
<accession>A0A453CVC7</accession>